<evidence type="ECO:0000259" key="6">
    <source>
        <dbReference type="Pfam" id="PF00849"/>
    </source>
</evidence>
<name>M1MXN9_9CORY</name>
<dbReference type="PROSITE" id="PS01129">
    <property type="entry name" value="PSI_RLU"/>
    <property type="match status" value="1"/>
</dbReference>
<dbReference type="CDD" id="cd02869">
    <property type="entry name" value="PseudoU_synth_RluA_like"/>
    <property type="match status" value="1"/>
</dbReference>
<protein>
    <recommendedName>
        <fullName evidence="2">RNA pseudouridylate synthase</fullName>
    </recommendedName>
    <alternativeName>
        <fullName evidence="3">RNA-uridine isomerase</fullName>
    </alternativeName>
</protein>
<dbReference type="KEGG" id="chn:A605_07460"/>
<comment type="catalytic activity">
    <reaction evidence="1">
        <text>a uridine in RNA = a pseudouridine in RNA</text>
        <dbReference type="Rhea" id="RHEA:48348"/>
        <dbReference type="Rhea" id="RHEA-COMP:12068"/>
        <dbReference type="Rhea" id="RHEA-COMP:12069"/>
        <dbReference type="ChEBI" id="CHEBI:65314"/>
        <dbReference type="ChEBI" id="CHEBI:65315"/>
    </reaction>
</comment>
<keyword evidence="8" id="KW-1185">Reference proteome</keyword>
<dbReference type="PATRIC" id="fig|1121362.3.peg.1504"/>
<dbReference type="InterPro" id="IPR050188">
    <property type="entry name" value="RluA_PseudoU_synthase"/>
</dbReference>
<evidence type="ECO:0000313" key="8">
    <source>
        <dbReference type="Proteomes" id="UP000011723"/>
    </source>
</evidence>
<evidence type="ECO:0000256" key="5">
    <source>
        <dbReference type="SAM" id="MobiDB-lite"/>
    </source>
</evidence>
<dbReference type="Proteomes" id="UP000011723">
    <property type="component" value="Chromosome"/>
</dbReference>
<dbReference type="GO" id="GO:0000455">
    <property type="term" value="P:enzyme-directed rRNA pseudouridine synthesis"/>
    <property type="evidence" value="ECO:0007669"/>
    <property type="project" value="TreeGrafter"/>
</dbReference>
<evidence type="ECO:0000256" key="4">
    <source>
        <dbReference type="PROSITE-ProRule" id="PRU00182"/>
    </source>
</evidence>
<feature type="domain" description="Pseudouridine synthase RsuA/RluA-like" evidence="6">
    <location>
        <begin position="55"/>
        <end position="199"/>
    </location>
</feature>
<accession>M1MXN9</accession>
<evidence type="ECO:0000313" key="7">
    <source>
        <dbReference type="EMBL" id="AGF72494.1"/>
    </source>
</evidence>
<dbReference type="STRING" id="1121362.A605_07460"/>
<keyword evidence="4" id="KW-0694">RNA-binding</keyword>
<reference evidence="7 8" key="1">
    <citation type="journal article" date="2012" name="Stand. Genomic Sci.">
        <title>Genome sequence of the halotolerant bacterium Corynebacterium halotolerans type strain YIM 70093(T) (= DSM 44683(T)).</title>
        <authorList>
            <person name="Ruckert C."/>
            <person name="Albersmeier A."/>
            <person name="Al-Dilaimi A."/>
            <person name="Niehaus K."/>
            <person name="Szczepanowski R."/>
            <person name="Kalinowski J."/>
        </authorList>
    </citation>
    <scope>NUCLEOTIDE SEQUENCE [LARGE SCALE GENOMIC DNA]</scope>
    <source>
        <strain evidence="7">YIM 70093</strain>
    </source>
</reference>
<evidence type="ECO:0000256" key="3">
    <source>
        <dbReference type="ARBA" id="ARBA00033164"/>
    </source>
</evidence>
<dbReference type="PANTHER" id="PTHR21600:SF92">
    <property type="entry name" value="RIBOSOMAL LARGE SUBUNIT PSEUDOURIDINE SYNTHASE C"/>
    <property type="match status" value="1"/>
</dbReference>
<feature type="compositionally biased region" description="Basic residues" evidence="5">
    <location>
        <begin position="268"/>
        <end position="278"/>
    </location>
</feature>
<proteinExistence type="predicted"/>
<dbReference type="AlphaFoldDB" id="M1MXN9"/>
<dbReference type="InterPro" id="IPR020103">
    <property type="entry name" value="PsdUridine_synth_cat_dom_sf"/>
</dbReference>
<gene>
    <name evidence="7" type="ORF">A605_07460</name>
</gene>
<sequence>MRVNGRRVEPGYRLHDGDQLELPRMEVIDTKPPARIPAALLRQIEQSILHEDDTLIVLNKPADVAVHVGTGVSGGVIEVLRHLRPDQPDLELAHRLDRETSGLLMIAKTPAMLRHLQQVLRDSSSLDRRYIALVRGAWPTKLTEVRARLRRTERTVLVDGDGQTACTRFSILRRFGNRATLVQARLVTGRKHQIRVHTRHAGHPIAGDQKYGDDSFHRSLRELGGSHMFLHASELRIPLPGGEKLHLTAPTPPSWQRPLDLLTTPGKRAPRPRRRNRV</sequence>
<evidence type="ECO:0000256" key="2">
    <source>
        <dbReference type="ARBA" id="ARBA00031870"/>
    </source>
</evidence>
<dbReference type="EMBL" id="CP003697">
    <property type="protein sequence ID" value="AGF72494.1"/>
    <property type="molecule type" value="Genomic_DNA"/>
</dbReference>
<dbReference type="InterPro" id="IPR006145">
    <property type="entry name" value="PsdUridine_synth_RsuA/RluA"/>
</dbReference>
<dbReference type="GO" id="GO:0160141">
    <property type="term" value="F:23S rRNA pseudouridine(955/2504/2580) synthase activity"/>
    <property type="evidence" value="ECO:0007669"/>
    <property type="project" value="UniProtKB-EC"/>
</dbReference>
<dbReference type="Pfam" id="PF00849">
    <property type="entry name" value="PseudoU_synth_2"/>
    <property type="match status" value="1"/>
</dbReference>
<dbReference type="eggNOG" id="COG0564">
    <property type="taxonomic scope" value="Bacteria"/>
</dbReference>
<dbReference type="Gene3D" id="3.30.2350.10">
    <property type="entry name" value="Pseudouridine synthase"/>
    <property type="match status" value="1"/>
</dbReference>
<evidence type="ECO:0000256" key="1">
    <source>
        <dbReference type="ARBA" id="ARBA00000073"/>
    </source>
</evidence>
<dbReference type="PROSITE" id="PS50889">
    <property type="entry name" value="S4"/>
    <property type="match status" value="1"/>
</dbReference>
<dbReference type="GO" id="GO:0003723">
    <property type="term" value="F:RNA binding"/>
    <property type="evidence" value="ECO:0007669"/>
    <property type="project" value="UniProtKB-KW"/>
</dbReference>
<dbReference type="HOGENOM" id="CLU_016902_1_1_11"/>
<feature type="region of interest" description="Disordered" evidence="5">
    <location>
        <begin position="243"/>
        <end position="278"/>
    </location>
</feature>
<dbReference type="SUPFAM" id="SSF55120">
    <property type="entry name" value="Pseudouridine synthase"/>
    <property type="match status" value="1"/>
</dbReference>
<dbReference type="PANTHER" id="PTHR21600">
    <property type="entry name" value="MITOCHONDRIAL RNA PSEUDOURIDINE SYNTHASE"/>
    <property type="match status" value="1"/>
</dbReference>
<organism evidence="7 8">
    <name type="scientific">Corynebacterium halotolerans YIM 70093 = DSM 44683</name>
    <dbReference type="NCBI Taxonomy" id="1121362"/>
    <lineage>
        <taxon>Bacteria</taxon>
        <taxon>Bacillati</taxon>
        <taxon>Actinomycetota</taxon>
        <taxon>Actinomycetes</taxon>
        <taxon>Mycobacteriales</taxon>
        <taxon>Corynebacteriaceae</taxon>
        <taxon>Corynebacterium</taxon>
    </lineage>
</organism>
<dbReference type="InterPro" id="IPR006224">
    <property type="entry name" value="PsdUridine_synth_RluA-like_CS"/>
</dbReference>